<feature type="compositionally biased region" description="Basic and acidic residues" evidence="1">
    <location>
        <begin position="73"/>
        <end position="82"/>
    </location>
</feature>
<dbReference type="AlphaFoldDB" id="A0A8S9TPS8"/>
<evidence type="ECO:0000313" key="2">
    <source>
        <dbReference type="EMBL" id="KAF4130896.1"/>
    </source>
</evidence>
<gene>
    <name evidence="2" type="ORF">GN958_ATG19901</name>
</gene>
<dbReference type="EMBL" id="JAACNO010002776">
    <property type="protein sequence ID" value="KAF4130896.1"/>
    <property type="molecule type" value="Genomic_DNA"/>
</dbReference>
<feature type="region of interest" description="Disordered" evidence="1">
    <location>
        <begin position="1"/>
        <end position="82"/>
    </location>
</feature>
<sequence>MEDAKKAKRAQTAGGGRSNEGDTAHNETLADGSDEKTRGGSGVESPEVSTHRPAKKTNRSVADADVIPPVDGNFRDPDDTDPAEVRVECEPFAGVFDSWDDMEAAFSGLQTADEQLN</sequence>
<name>A0A8S9TPS8_PHYIN</name>
<evidence type="ECO:0000256" key="1">
    <source>
        <dbReference type="SAM" id="MobiDB-lite"/>
    </source>
</evidence>
<organism evidence="2 3">
    <name type="scientific">Phytophthora infestans</name>
    <name type="common">Potato late blight agent</name>
    <name type="synonym">Botrytis infestans</name>
    <dbReference type="NCBI Taxonomy" id="4787"/>
    <lineage>
        <taxon>Eukaryota</taxon>
        <taxon>Sar</taxon>
        <taxon>Stramenopiles</taxon>
        <taxon>Oomycota</taxon>
        <taxon>Peronosporomycetes</taxon>
        <taxon>Peronosporales</taxon>
        <taxon>Peronosporaceae</taxon>
        <taxon>Phytophthora</taxon>
    </lineage>
</organism>
<comment type="caution">
    <text evidence="2">The sequence shown here is derived from an EMBL/GenBank/DDBJ whole genome shotgun (WGS) entry which is preliminary data.</text>
</comment>
<proteinExistence type="predicted"/>
<accession>A0A8S9TPS8</accession>
<evidence type="ECO:0000313" key="3">
    <source>
        <dbReference type="Proteomes" id="UP000704712"/>
    </source>
</evidence>
<protein>
    <submittedName>
        <fullName evidence="2">Uncharacterized protein</fullName>
    </submittedName>
</protein>
<dbReference type="Proteomes" id="UP000704712">
    <property type="component" value="Unassembled WGS sequence"/>
</dbReference>
<reference evidence="2" key="1">
    <citation type="submission" date="2020-03" db="EMBL/GenBank/DDBJ databases">
        <title>Hybrid Assembly of Korean Phytophthora infestans isolates.</title>
        <authorList>
            <person name="Prokchorchik M."/>
            <person name="Lee Y."/>
            <person name="Seo J."/>
            <person name="Cho J.-H."/>
            <person name="Park Y.-E."/>
            <person name="Jang D.-C."/>
            <person name="Im J.-S."/>
            <person name="Choi J.-G."/>
            <person name="Park H.-J."/>
            <person name="Lee G.-B."/>
            <person name="Lee Y.-G."/>
            <person name="Hong S.-Y."/>
            <person name="Cho K."/>
            <person name="Sohn K.H."/>
        </authorList>
    </citation>
    <scope>NUCLEOTIDE SEQUENCE</scope>
    <source>
        <strain evidence="2">KR_2_A2</strain>
    </source>
</reference>